<name>A0A2U3DZR8_PURLI</name>
<evidence type="ECO:0000313" key="1">
    <source>
        <dbReference type="EMBL" id="PWI67737.1"/>
    </source>
</evidence>
<gene>
    <name evidence="1" type="ORF">PCL_02658</name>
</gene>
<sequence>MAATTPPRTLACLLAPPNPDSVRLSRPGVDPLGRRATSPPSIFPSFQLLTNSLTKVARRLVGVHERSGLSLSCVRARAGVRSPHMMVQGIGMQQHSKSPQSMHGVLSPAGLTMLSARDEAAEPGPPPARLTGEESLLHARAIVLAGS</sequence>
<protein>
    <submittedName>
        <fullName evidence="1">Uncharacterized protein</fullName>
    </submittedName>
</protein>
<accession>A0A2U3DZR8</accession>
<dbReference type="AlphaFoldDB" id="A0A2U3DZR8"/>
<comment type="caution">
    <text evidence="1">The sequence shown here is derived from an EMBL/GenBank/DDBJ whole genome shotgun (WGS) entry which is preliminary data.</text>
</comment>
<dbReference type="Proteomes" id="UP000245956">
    <property type="component" value="Unassembled WGS sequence"/>
</dbReference>
<dbReference type="EMBL" id="LCWV01000017">
    <property type="protein sequence ID" value="PWI67737.1"/>
    <property type="molecule type" value="Genomic_DNA"/>
</dbReference>
<evidence type="ECO:0000313" key="2">
    <source>
        <dbReference type="Proteomes" id="UP000245956"/>
    </source>
</evidence>
<reference evidence="1 2" key="1">
    <citation type="journal article" date="2016" name="Front. Microbiol.">
        <title>Genome and transcriptome sequences reveal the specific parasitism of the nematophagous Purpureocillium lilacinum 36-1.</title>
        <authorList>
            <person name="Xie J."/>
            <person name="Li S."/>
            <person name="Mo C."/>
            <person name="Xiao X."/>
            <person name="Peng D."/>
            <person name="Wang G."/>
            <person name="Xiao Y."/>
        </authorList>
    </citation>
    <scope>NUCLEOTIDE SEQUENCE [LARGE SCALE GENOMIC DNA]</scope>
    <source>
        <strain evidence="1 2">36-1</strain>
    </source>
</reference>
<proteinExistence type="predicted"/>
<organism evidence="1 2">
    <name type="scientific">Purpureocillium lilacinum</name>
    <name type="common">Paecilomyces lilacinus</name>
    <dbReference type="NCBI Taxonomy" id="33203"/>
    <lineage>
        <taxon>Eukaryota</taxon>
        <taxon>Fungi</taxon>
        <taxon>Dikarya</taxon>
        <taxon>Ascomycota</taxon>
        <taxon>Pezizomycotina</taxon>
        <taxon>Sordariomycetes</taxon>
        <taxon>Hypocreomycetidae</taxon>
        <taxon>Hypocreales</taxon>
        <taxon>Ophiocordycipitaceae</taxon>
        <taxon>Purpureocillium</taxon>
    </lineage>
</organism>